<name>A0A0D2NKJ8_HYPSF</name>
<evidence type="ECO:0000313" key="4">
    <source>
        <dbReference type="Proteomes" id="UP000054270"/>
    </source>
</evidence>
<dbReference type="PROSITE" id="PS50089">
    <property type="entry name" value="ZF_RING_2"/>
    <property type="match status" value="1"/>
</dbReference>
<evidence type="ECO:0000313" key="3">
    <source>
        <dbReference type="EMBL" id="KJA19414.1"/>
    </source>
</evidence>
<keyword evidence="1" id="KW-0862">Zinc</keyword>
<feature type="domain" description="RING-type" evidence="2">
    <location>
        <begin position="126"/>
        <end position="167"/>
    </location>
</feature>
<dbReference type="Gene3D" id="3.30.40.10">
    <property type="entry name" value="Zinc/RING finger domain, C3HC4 (zinc finger)"/>
    <property type="match status" value="1"/>
</dbReference>
<evidence type="ECO:0000256" key="1">
    <source>
        <dbReference type="PROSITE-ProRule" id="PRU00175"/>
    </source>
</evidence>
<proteinExistence type="predicted"/>
<protein>
    <recommendedName>
        <fullName evidence="2">RING-type domain-containing protein</fullName>
    </recommendedName>
</protein>
<reference evidence="4" key="1">
    <citation type="submission" date="2014-04" db="EMBL/GenBank/DDBJ databases">
        <title>Evolutionary Origins and Diversification of the Mycorrhizal Mutualists.</title>
        <authorList>
            <consortium name="DOE Joint Genome Institute"/>
            <consortium name="Mycorrhizal Genomics Consortium"/>
            <person name="Kohler A."/>
            <person name="Kuo A."/>
            <person name="Nagy L.G."/>
            <person name="Floudas D."/>
            <person name="Copeland A."/>
            <person name="Barry K.W."/>
            <person name="Cichocki N."/>
            <person name="Veneault-Fourrey C."/>
            <person name="LaButti K."/>
            <person name="Lindquist E.A."/>
            <person name="Lipzen A."/>
            <person name="Lundell T."/>
            <person name="Morin E."/>
            <person name="Murat C."/>
            <person name="Riley R."/>
            <person name="Ohm R."/>
            <person name="Sun H."/>
            <person name="Tunlid A."/>
            <person name="Henrissat B."/>
            <person name="Grigoriev I.V."/>
            <person name="Hibbett D.S."/>
            <person name="Martin F."/>
        </authorList>
    </citation>
    <scope>NUCLEOTIDE SEQUENCE [LARGE SCALE GENOMIC DNA]</scope>
    <source>
        <strain evidence="4">FD-334 SS-4</strain>
    </source>
</reference>
<sequence>MTATFKSKSKYLDLNPLVPLRIPSALSWTDAEISQLSTLYPSVNERAKFVVQYLLDHNTLPEFLSKKGVDGVLQLFKEENDGQITEPAVASLIEYANLKASQETEAMVLESTVLSIKTSLLARATCEICSQSFKHPVLLSCGDVFCGSCIQSWWEKELEERFKGIKCHPPLKIARSSSELLLLRNRISCLGRPYEKALSNYCPECSAQIRRAPTACANFASFITDCLTITHRSDDPAEFSNIFDKELRYLLRDTAKTLQELTFGHIATSTSNFTSNAIIGFGITPSNGFSPLELPNRIICPIAHQGLIRILYVIPNASNSIAIIRKLHYTT</sequence>
<dbReference type="SUPFAM" id="SSF57850">
    <property type="entry name" value="RING/U-box"/>
    <property type="match status" value="1"/>
</dbReference>
<dbReference type="AlphaFoldDB" id="A0A0D2NKJ8"/>
<organism evidence="3 4">
    <name type="scientific">Hypholoma sublateritium (strain FD-334 SS-4)</name>
    <dbReference type="NCBI Taxonomy" id="945553"/>
    <lineage>
        <taxon>Eukaryota</taxon>
        <taxon>Fungi</taxon>
        <taxon>Dikarya</taxon>
        <taxon>Basidiomycota</taxon>
        <taxon>Agaricomycotina</taxon>
        <taxon>Agaricomycetes</taxon>
        <taxon>Agaricomycetidae</taxon>
        <taxon>Agaricales</taxon>
        <taxon>Agaricineae</taxon>
        <taxon>Strophariaceae</taxon>
        <taxon>Hypholoma</taxon>
    </lineage>
</organism>
<dbReference type="InterPro" id="IPR001841">
    <property type="entry name" value="Znf_RING"/>
</dbReference>
<keyword evidence="1" id="KW-0479">Metal-binding</keyword>
<dbReference type="GO" id="GO:0008270">
    <property type="term" value="F:zinc ion binding"/>
    <property type="evidence" value="ECO:0007669"/>
    <property type="project" value="UniProtKB-KW"/>
</dbReference>
<dbReference type="EMBL" id="KN817578">
    <property type="protein sequence ID" value="KJA19414.1"/>
    <property type="molecule type" value="Genomic_DNA"/>
</dbReference>
<gene>
    <name evidence="3" type="ORF">HYPSUDRAFT_56669</name>
</gene>
<keyword evidence="1" id="KW-0863">Zinc-finger</keyword>
<dbReference type="OrthoDB" id="654191at2759"/>
<evidence type="ECO:0000259" key="2">
    <source>
        <dbReference type="PROSITE" id="PS50089"/>
    </source>
</evidence>
<accession>A0A0D2NKJ8</accession>
<dbReference type="Pfam" id="PF15227">
    <property type="entry name" value="zf-C3HC4_4"/>
    <property type="match status" value="1"/>
</dbReference>
<keyword evidence="4" id="KW-1185">Reference proteome</keyword>
<dbReference type="InterPro" id="IPR013083">
    <property type="entry name" value="Znf_RING/FYVE/PHD"/>
</dbReference>
<dbReference type="Proteomes" id="UP000054270">
    <property type="component" value="Unassembled WGS sequence"/>
</dbReference>